<dbReference type="Pfam" id="PF00027">
    <property type="entry name" value="cNMP_binding"/>
    <property type="match status" value="1"/>
</dbReference>
<protein>
    <recommendedName>
        <fullName evidence="1">Cyclic nucleotide-binding domain-containing protein</fullName>
    </recommendedName>
</protein>
<dbReference type="EMBL" id="LUCH01000516">
    <property type="protein sequence ID" value="KAF5404943.1"/>
    <property type="molecule type" value="Genomic_DNA"/>
</dbReference>
<dbReference type="AlphaFoldDB" id="A0A8J4SS43"/>
<dbReference type="OrthoDB" id="166212at2759"/>
<gene>
    <name evidence="2" type="ORF">PHET_01525</name>
</gene>
<evidence type="ECO:0000259" key="1">
    <source>
        <dbReference type="PROSITE" id="PS50042"/>
    </source>
</evidence>
<proteinExistence type="predicted"/>
<evidence type="ECO:0000313" key="2">
    <source>
        <dbReference type="EMBL" id="KAF5404943.1"/>
    </source>
</evidence>
<dbReference type="PROSITE" id="PS50042">
    <property type="entry name" value="CNMP_BINDING_3"/>
    <property type="match status" value="1"/>
</dbReference>
<name>A0A8J4SS43_9TREM</name>
<comment type="caution">
    <text evidence="2">The sequence shown here is derived from an EMBL/GenBank/DDBJ whole genome shotgun (WGS) entry which is preliminary data.</text>
</comment>
<dbReference type="Gene3D" id="2.60.120.10">
    <property type="entry name" value="Jelly Rolls"/>
    <property type="match status" value="1"/>
</dbReference>
<dbReference type="SUPFAM" id="SSF51206">
    <property type="entry name" value="cAMP-binding domain-like"/>
    <property type="match status" value="1"/>
</dbReference>
<keyword evidence="3" id="KW-1185">Reference proteome</keyword>
<dbReference type="PANTHER" id="PTHR23011">
    <property type="entry name" value="CYCLIC NUCLEOTIDE-BINDING DOMAIN CONTAINING PROTEIN"/>
    <property type="match status" value="1"/>
</dbReference>
<organism evidence="2 3">
    <name type="scientific">Paragonimus heterotremus</name>
    <dbReference type="NCBI Taxonomy" id="100268"/>
    <lineage>
        <taxon>Eukaryota</taxon>
        <taxon>Metazoa</taxon>
        <taxon>Spiralia</taxon>
        <taxon>Lophotrochozoa</taxon>
        <taxon>Platyhelminthes</taxon>
        <taxon>Trematoda</taxon>
        <taxon>Digenea</taxon>
        <taxon>Plagiorchiida</taxon>
        <taxon>Troglotremata</taxon>
        <taxon>Troglotrematidae</taxon>
        <taxon>Paragonimus</taxon>
    </lineage>
</organism>
<dbReference type="Proteomes" id="UP000748531">
    <property type="component" value="Unassembled WGS sequence"/>
</dbReference>
<accession>A0A8J4SS43</accession>
<dbReference type="InterPro" id="IPR018488">
    <property type="entry name" value="cNMP-bd_CS"/>
</dbReference>
<dbReference type="CDD" id="cd00038">
    <property type="entry name" value="CAP_ED"/>
    <property type="match status" value="1"/>
</dbReference>
<dbReference type="PROSITE" id="PS00889">
    <property type="entry name" value="CNMP_BINDING_2"/>
    <property type="match status" value="1"/>
</dbReference>
<dbReference type="InterPro" id="IPR000595">
    <property type="entry name" value="cNMP-bd_dom"/>
</dbReference>
<feature type="domain" description="Cyclic nucleotide-binding" evidence="1">
    <location>
        <begin position="372"/>
        <end position="436"/>
    </location>
</feature>
<dbReference type="InterPro" id="IPR014710">
    <property type="entry name" value="RmlC-like_jellyroll"/>
</dbReference>
<dbReference type="InterPro" id="IPR018490">
    <property type="entry name" value="cNMP-bd_dom_sf"/>
</dbReference>
<sequence>MFKIYDLNGRQVSRQKAAASRSSQEARISCTFFGRPKGTENHRPNSRVTSTWEQDLQRYLSTGGRHIVVPDRRTSKRRTKSADPLFQHRALVEMLSAGAGTNRESEQSLAPSTATHRATLPDVPDIELIAALDDDQNVISTPNNVCSVNVVLEENEPPNIEITEVDKGKLLRLRMAEIFSKAVDNEGMGISTFAYLDDVEEEEQLGIIFSDSDGPLSSRSSTYTKKPLQNKEEVTNRLSLLRKILLSALLLKAALNIIRPAQSAIDEKTKNTQTFLDLQKQLEDEYKADNFAFNKNAFKFNREKRLTKDAVRILTTPSAYRSPEMLQQARMAVITTTEEFSEFPLRMQGLIISHSWYESVSRKHKLTGEPFEESVAILKAGQSFGELSLIYGGKRSATIVCNSPVELLVMSRTAFASIFMSATDETKVEHLVFLRAHPLIPAAVVDNLLQTDEKTFLFTYFRRDTVICTDSNESEWIYFIKSGQCRILKDVRMLKSSSFESSLSTCHGRPLTRQQYHCQRGSTLPTVSSSVNC</sequence>
<evidence type="ECO:0000313" key="3">
    <source>
        <dbReference type="Proteomes" id="UP000748531"/>
    </source>
</evidence>
<reference evidence="2" key="1">
    <citation type="submission" date="2019-05" db="EMBL/GenBank/DDBJ databases">
        <title>Annotation for the trematode Paragonimus heterotremus.</title>
        <authorList>
            <person name="Choi Y.-J."/>
        </authorList>
    </citation>
    <scope>NUCLEOTIDE SEQUENCE</scope>
    <source>
        <strain evidence="2">LC</strain>
    </source>
</reference>
<dbReference type="PANTHER" id="PTHR23011:SF28">
    <property type="entry name" value="CYCLIC NUCLEOTIDE-BINDING DOMAIN CONTAINING PROTEIN"/>
    <property type="match status" value="1"/>
</dbReference>